<name>A0A972FYV6_9GAMM</name>
<gene>
    <name evidence="1" type="ORF">HC757_02745</name>
</gene>
<protein>
    <submittedName>
        <fullName evidence="1">Virulence protein SciE type</fullName>
    </submittedName>
</protein>
<organism evidence="1 2">
    <name type="scientific">Shewanella salipaludis</name>
    <dbReference type="NCBI Taxonomy" id="2723052"/>
    <lineage>
        <taxon>Bacteria</taxon>
        <taxon>Pseudomonadati</taxon>
        <taxon>Pseudomonadota</taxon>
        <taxon>Gammaproteobacteria</taxon>
        <taxon>Alteromonadales</taxon>
        <taxon>Shewanellaceae</taxon>
        <taxon>Shewanella</taxon>
    </lineage>
</organism>
<comment type="caution">
    <text evidence="1">The sequence shown here is derived from an EMBL/GenBank/DDBJ whole genome shotgun (WGS) entry which is preliminary data.</text>
</comment>
<accession>A0A972FYV6</accession>
<keyword evidence="2" id="KW-1185">Reference proteome</keyword>
<dbReference type="InterPro" id="IPR009211">
    <property type="entry name" value="TagJ"/>
</dbReference>
<evidence type="ECO:0000313" key="1">
    <source>
        <dbReference type="EMBL" id="NMH64094.1"/>
    </source>
</evidence>
<dbReference type="Proteomes" id="UP000737113">
    <property type="component" value="Unassembled WGS sequence"/>
</dbReference>
<proteinExistence type="predicted"/>
<reference evidence="1" key="1">
    <citation type="submission" date="2020-04" db="EMBL/GenBank/DDBJ databases">
        <title>Description of Shewanella salipaludis sp. nov., isolated from a salt marsh.</title>
        <authorList>
            <person name="Park S."/>
            <person name="Yoon J.-H."/>
        </authorList>
    </citation>
    <scope>NUCLEOTIDE SEQUENCE</scope>
    <source>
        <strain evidence="1">SHSM-M6</strain>
    </source>
</reference>
<sequence length="269" mass="29427">MKRLNELVKQGSLDLACEHCEKGLREDPLNGDLRAAYVELLCIRGDLSQADAQLDMMVRQHPDFLLGAVNLRQLIRADQARRDFYQGGMTATLFQGADVMFEHTLKLNLALKEADFAAAAQLAGELEQQRDKALLELNGQTVADVRDLDDVLGGYVEVFGTDGKFYLAKFAEIASLSLHKPTSLIELVWRKAEIAIIDGPSGEAFLPLTYVGSSEEGALLGRDTDWLAQGEMLATGLGQKMWLVGDNAMPLSELTSLERQAAASLQSVS</sequence>
<dbReference type="AlphaFoldDB" id="A0A972FYV6"/>
<dbReference type="Pfam" id="PF14559">
    <property type="entry name" value="TPR_19"/>
    <property type="match status" value="1"/>
</dbReference>
<dbReference type="SUPFAM" id="SSF144059">
    <property type="entry name" value="ImpE-like"/>
    <property type="match status" value="1"/>
</dbReference>
<dbReference type="Gene3D" id="1.25.40.10">
    <property type="entry name" value="Tetratricopeptide repeat domain"/>
    <property type="match status" value="1"/>
</dbReference>
<dbReference type="InterPro" id="IPR011990">
    <property type="entry name" value="TPR-like_helical_dom_sf"/>
</dbReference>
<evidence type="ECO:0000313" key="2">
    <source>
        <dbReference type="Proteomes" id="UP000737113"/>
    </source>
</evidence>
<dbReference type="Pfam" id="PF07024">
    <property type="entry name" value="ImpE"/>
    <property type="match status" value="1"/>
</dbReference>
<dbReference type="RefSeq" id="WP_169562757.1">
    <property type="nucleotide sequence ID" value="NZ_JAAXYH010000001.1"/>
</dbReference>
<dbReference type="PIRSF" id="PIRSF029288">
    <property type="entry name" value="SciE_ImpE"/>
    <property type="match status" value="1"/>
</dbReference>
<dbReference type="EMBL" id="JAAXYH010000001">
    <property type="protein sequence ID" value="NMH64094.1"/>
    <property type="molecule type" value="Genomic_DNA"/>
</dbReference>